<dbReference type="PANTHER" id="PTHR21340:SF0">
    <property type="entry name" value="BIS(5'-NUCLEOSYL)-TETRAPHOSPHATASE [ASYMMETRICAL]"/>
    <property type="match status" value="1"/>
</dbReference>
<dbReference type="PANTHER" id="PTHR21340">
    <property type="entry name" value="DIADENOSINE 5,5-P1,P4-TETRAPHOSPHATE PYROPHOSPHOHYDROLASE MUTT"/>
    <property type="match status" value="1"/>
</dbReference>
<dbReference type="GO" id="GO:0004081">
    <property type="term" value="F:bis(5'-nucleosyl)-tetraphosphatase (asymmetrical) activity"/>
    <property type="evidence" value="ECO:0007669"/>
    <property type="project" value="TreeGrafter"/>
</dbReference>
<proteinExistence type="predicted"/>
<evidence type="ECO:0000259" key="2">
    <source>
        <dbReference type="PROSITE" id="PS51462"/>
    </source>
</evidence>
<dbReference type="Pfam" id="PF00293">
    <property type="entry name" value="NUDIX"/>
    <property type="match status" value="1"/>
</dbReference>
<dbReference type="InterPro" id="IPR015797">
    <property type="entry name" value="NUDIX_hydrolase-like_dom_sf"/>
</dbReference>
<reference evidence="3" key="1">
    <citation type="submission" date="2018-06" db="EMBL/GenBank/DDBJ databases">
        <authorList>
            <person name="Zhirakovskaya E."/>
        </authorList>
    </citation>
    <scope>NUCLEOTIDE SEQUENCE</scope>
</reference>
<accession>A0A3B1DRA5</accession>
<dbReference type="AlphaFoldDB" id="A0A3B1DRA5"/>
<sequence>MRPALLKKQISAGGVVFKRDSDGIKVVLVSVKDGSVWTLPKGVVEKGEQPEVAALREVQEETGLTGRIVDSLDTISYWYFLKDENTKYHKTVYYYLIEYMGGSTDNHDREVDVASWYPLDDALKMVKYKGDREILERARERLLLIDEK</sequence>
<dbReference type="PROSITE" id="PS00893">
    <property type="entry name" value="NUDIX_BOX"/>
    <property type="match status" value="1"/>
</dbReference>
<dbReference type="EMBL" id="UOGI01000292">
    <property type="protein sequence ID" value="VAX34315.1"/>
    <property type="molecule type" value="Genomic_DNA"/>
</dbReference>
<dbReference type="InterPro" id="IPR020084">
    <property type="entry name" value="NUDIX_hydrolase_CS"/>
</dbReference>
<dbReference type="GO" id="GO:0006167">
    <property type="term" value="P:AMP biosynthetic process"/>
    <property type="evidence" value="ECO:0007669"/>
    <property type="project" value="TreeGrafter"/>
</dbReference>
<dbReference type="GO" id="GO:0006754">
    <property type="term" value="P:ATP biosynthetic process"/>
    <property type="evidence" value="ECO:0007669"/>
    <property type="project" value="TreeGrafter"/>
</dbReference>
<evidence type="ECO:0000256" key="1">
    <source>
        <dbReference type="ARBA" id="ARBA00022801"/>
    </source>
</evidence>
<feature type="domain" description="Nudix hydrolase" evidence="2">
    <location>
        <begin position="7"/>
        <end position="140"/>
    </location>
</feature>
<dbReference type="PRINTS" id="PR00502">
    <property type="entry name" value="NUDIXFAMILY"/>
</dbReference>
<dbReference type="SUPFAM" id="SSF55811">
    <property type="entry name" value="Nudix"/>
    <property type="match status" value="1"/>
</dbReference>
<dbReference type="CDD" id="cd03673">
    <property type="entry name" value="NUDIX_Ap6A_hydrolase"/>
    <property type="match status" value="1"/>
</dbReference>
<evidence type="ECO:0000313" key="3">
    <source>
        <dbReference type="EMBL" id="VAX34315.1"/>
    </source>
</evidence>
<gene>
    <name evidence="3" type="ORF">MNBD_NITROSPIRAE03-1666</name>
</gene>
<name>A0A3B1DRA5_9ZZZZ</name>
<dbReference type="Gene3D" id="3.90.79.10">
    <property type="entry name" value="Nucleoside Triphosphate Pyrophosphohydrolase"/>
    <property type="match status" value="1"/>
</dbReference>
<keyword evidence="1" id="KW-0378">Hydrolase</keyword>
<dbReference type="InterPro" id="IPR000086">
    <property type="entry name" value="NUDIX_hydrolase_dom"/>
</dbReference>
<dbReference type="InterPro" id="IPR020476">
    <property type="entry name" value="Nudix_hydrolase"/>
</dbReference>
<dbReference type="InterPro" id="IPR051325">
    <property type="entry name" value="Nudix_hydrolase_domain"/>
</dbReference>
<organism evidence="3">
    <name type="scientific">hydrothermal vent metagenome</name>
    <dbReference type="NCBI Taxonomy" id="652676"/>
    <lineage>
        <taxon>unclassified sequences</taxon>
        <taxon>metagenomes</taxon>
        <taxon>ecological metagenomes</taxon>
    </lineage>
</organism>
<protein>
    <recommendedName>
        <fullName evidence="2">Nudix hydrolase domain-containing protein</fullName>
    </recommendedName>
</protein>
<dbReference type="PROSITE" id="PS51462">
    <property type="entry name" value="NUDIX"/>
    <property type="match status" value="1"/>
</dbReference>